<dbReference type="Gene3D" id="3.30.360.10">
    <property type="entry name" value="Dihydrodipicolinate Reductase, domain 2"/>
    <property type="match status" value="1"/>
</dbReference>
<dbReference type="Proteomes" id="UP000586722">
    <property type="component" value="Unassembled WGS sequence"/>
</dbReference>
<name>A0A7X5F4F6_9HYPH</name>
<dbReference type="GO" id="GO:0000166">
    <property type="term" value="F:nucleotide binding"/>
    <property type="evidence" value="ECO:0007669"/>
    <property type="project" value="InterPro"/>
</dbReference>
<keyword evidence="4" id="KW-1185">Reference proteome</keyword>
<dbReference type="InterPro" id="IPR036291">
    <property type="entry name" value="NAD(P)-bd_dom_sf"/>
</dbReference>
<feature type="domain" description="Gfo/Idh/MocA-like oxidoreductase N-terminal" evidence="1">
    <location>
        <begin position="1"/>
        <end position="116"/>
    </location>
</feature>
<feature type="domain" description="GFO/IDH/MocA-like oxidoreductase" evidence="2">
    <location>
        <begin position="132"/>
        <end position="283"/>
    </location>
</feature>
<accession>A0A7X5F4F6</accession>
<dbReference type="SUPFAM" id="SSF55347">
    <property type="entry name" value="Glyceraldehyde-3-phosphate dehydrogenase-like, C-terminal domain"/>
    <property type="match status" value="1"/>
</dbReference>
<comment type="caution">
    <text evidence="3">The sequence shown here is derived from an EMBL/GenBank/DDBJ whole genome shotgun (WGS) entry which is preliminary data.</text>
</comment>
<dbReference type="InterPro" id="IPR051450">
    <property type="entry name" value="Gfo/Idh/MocA_Oxidoreductases"/>
</dbReference>
<sequence length="384" mass="41754">MKVAVIGLGARLAKLMADFVSVAPGFEVVAYVDPSADRVGVLTALGMSPKAYADAPSLYAAEELDMIMIGSPNHLHLGHIREALETDVQHIFVEKPVVISKAETLEIARLMAKHDGARRLMVGLVLRYAPLYRALREAQAAGQIGEIMSIEASEHIAPYHGSFFMRDWRRNSELSGGFMLEKCCHDLDLYQGVVGARPMQVASFGGRKKFLPAHRPATDPSYLKVMSPRWNGTTDAFSGEGDLIDYQTAIVSYANGATMAFHTNLNVPDEFRRFCVVGRDGMAEGDFIRNTFRVTASETGDRLTELVELGSGGNAHHYGADVAMARDILAYVRGEETGLPVSVIDALEAGVTALTMDEARREGRVVDLTGFWQDFDAALAGKAA</sequence>
<reference evidence="4" key="1">
    <citation type="submission" date="2020-01" db="EMBL/GenBank/DDBJ databases">
        <authorList>
            <person name="Fang Y."/>
            <person name="Sun R."/>
            <person name="Nie L."/>
            <person name="He J."/>
            <person name="Hao L."/>
            <person name="Wang L."/>
            <person name="Su S."/>
            <person name="Lv E."/>
            <person name="Zhang Z."/>
            <person name="Xie R."/>
            <person name="Liu H."/>
        </authorList>
    </citation>
    <scope>NUCLEOTIDE SEQUENCE [LARGE SCALE GENOMIC DNA]</scope>
    <source>
        <strain evidence="4">XCT-53</strain>
    </source>
</reference>
<proteinExistence type="predicted"/>
<organism evidence="3 4">
    <name type="scientific">Pannonibacter tanglangensis</name>
    <dbReference type="NCBI Taxonomy" id="2750084"/>
    <lineage>
        <taxon>Bacteria</taxon>
        <taxon>Pseudomonadati</taxon>
        <taxon>Pseudomonadota</taxon>
        <taxon>Alphaproteobacteria</taxon>
        <taxon>Hyphomicrobiales</taxon>
        <taxon>Stappiaceae</taxon>
        <taxon>Pannonibacter</taxon>
    </lineage>
</organism>
<dbReference type="Gene3D" id="3.40.50.720">
    <property type="entry name" value="NAD(P)-binding Rossmann-like Domain"/>
    <property type="match status" value="1"/>
</dbReference>
<dbReference type="PANTHER" id="PTHR43377:SF2">
    <property type="entry name" value="BINDING ROSSMANN FOLD OXIDOREDUCTASE, PUTATIVE (AFU_ORTHOLOGUE AFUA_4G00560)-RELATED"/>
    <property type="match status" value="1"/>
</dbReference>
<dbReference type="InterPro" id="IPR000683">
    <property type="entry name" value="Gfo/Idh/MocA-like_OxRdtase_N"/>
</dbReference>
<protein>
    <submittedName>
        <fullName evidence="3">Gfo/Idh/MocA family oxidoreductase</fullName>
    </submittedName>
</protein>
<dbReference type="EMBL" id="JAABLQ010000002">
    <property type="protein sequence ID" value="NBN79578.1"/>
    <property type="molecule type" value="Genomic_DNA"/>
</dbReference>
<dbReference type="Pfam" id="PF01408">
    <property type="entry name" value="GFO_IDH_MocA"/>
    <property type="match status" value="1"/>
</dbReference>
<dbReference type="AlphaFoldDB" id="A0A7X5F4F6"/>
<dbReference type="SUPFAM" id="SSF51735">
    <property type="entry name" value="NAD(P)-binding Rossmann-fold domains"/>
    <property type="match status" value="1"/>
</dbReference>
<evidence type="ECO:0000313" key="4">
    <source>
        <dbReference type="Proteomes" id="UP000586722"/>
    </source>
</evidence>
<evidence type="ECO:0000259" key="2">
    <source>
        <dbReference type="Pfam" id="PF22725"/>
    </source>
</evidence>
<evidence type="ECO:0000313" key="3">
    <source>
        <dbReference type="EMBL" id="NBN79578.1"/>
    </source>
</evidence>
<dbReference type="InterPro" id="IPR055170">
    <property type="entry name" value="GFO_IDH_MocA-like_dom"/>
</dbReference>
<evidence type="ECO:0000259" key="1">
    <source>
        <dbReference type="Pfam" id="PF01408"/>
    </source>
</evidence>
<dbReference type="Pfam" id="PF22725">
    <property type="entry name" value="GFO_IDH_MocA_C3"/>
    <property type="match status" value="1"/>
</dbReference>
<gene>
    <name evidence="3" type="ORF">GWI72_14980</name>
</gene>
<dbReference type="PANTHER" id="PTHR43377">
    <property type="entry name" value="BILIVERDIN REDUCTASE A"/>
    <property type="match status" value="1"/>
</dbReference>
<dbReference type="RefSeq" id="WP_161709217.1">
    <property type="nucleotide sequence ID" value="NZ_JAABLQ010000002.1"/>
</dbReference>